<dbReference type="Proteomes" id="UP000271426">
    <property type="component" value="Chromosome"/>
</dbReference>
<dbReference type="PANTHER" id="PTHR24171">
    <property type="entry name" value="ANKYRIN REPEAT DOMAIN-CONTAINING PROTEIN 39-RELATED"/>
    <property type="match status" value="1"/>
</dbReference>
<evidence type="ECO:0000256" key="3">
    <source>
        <dbReference type="PROSITE-ProRule" id="PRU00023"/>
    </source>
</evidence>
<reference evidence="4 5" key="1">
    <citation type="submission" date="2018-11" db="EMBL/GenBank/DDBJ databases">
        <authorList>
            <person name="Kleinhagauer T."/>
            <person name="Glaeser S.P."/>
            <person name="Spergser J."/>
            <person name="Ruckert C."/>
            <person name="Kaempfer P."/>
            <person name="Busse H.-J."/>
        </authorList>
    </citation>
    <scope>NUCLEOTIDE SEQUENCE [LARGE SCALE GENOMIC DNA]</scope>
    <source>
        <strain evidence="4 5">812CH</strain>
    </source>
</reference>
<evidence type="ECO:0000313" key="4">
    <source>
        <dbReference type="EMBL" id="AZA08754.1"/>
    </source>
</evidence>
<proteinExistence type="predicted"/>
<dbReference type="SMART" id="SM00248">
    <property type="entry name" value="ANK"/>
    <property type="match status" value="2"/>
</dbReference>
<dbReference type="Pfam" id="PF12796">
    <property type="entry name" value="Ank_2"/>
    <property type="match status" value="1"/>
</dbReference>
<dbReference type="InterPro" id="IPR036770">
    <property type="entry name" value="Ankyrin_rpt-contain_sf"/>
</dbReference>
<dbReference type="AlphaFoldDB" id="A0A3G6IXQ4"/>
<dbReference type="Gene3D" id="1.25.40.20">
    <property type="entry name" value="Ankyrin repeat-containing domain"/>
    <property type="match status" value="1"/>
</dbReference>
<feature type="repeat" description="ANK" evidence="3">
    <location>
        <begin position="52"/>
        <end position="84"/>
    </location>
</feature>
<organism evidence="4 5">
    <name type="scientific">Corynebacterium pseudopelargi</name>
    <dbReference type="NCBI Taxonomy" id="2080757"/>
    <lineage>
        <taxon>Bacteria</taxon>
        <taxon>Bacillati</taxon>
        <taxon>Actinomycetota</taxon>
        <taxon>Actinomycetes</taxon>
        <taxon>Mycobacteriales</taxon>
        <taxon>Corynebacteriaceae</taxon>
        <taxon>Corynebacterium</taxon>
    </lineage>
</organism>
<protein>
    <submittedName>
        <fullName evidence="4">Ankyrin repeats (3 copies)</fullName>
    </submittedName>
</protein>
<gene>
    <name evidence="4" type="ORF">CPPEL_03115</name>
</gene>
<accession>A0A3G6IXQ4</accession>
<dbReference type="PROSITE" id="PS50297">
    <property type="entry name" value="ANK_REP_REGION"/>
    <property type="match status" value="1"/>
</dbReference>
<dbReference type="GO" id="GO:0004842">
    <property type="term" value="F:ubiquitin-protein transferase activity"/>
    <property type="evidence" value="ECO:0007669"/>
    <property type="project" value="TreeGrafter"/>
</dbReference>
<evidence type="ECO:0000256" key="2">
    <source>
        <dbReference type="ARBA" id="ARBA00023043"/>
    </source>
</evidence>
<name>A0A3G6IXQ4_9CORY</name>
<keyword evidence="5" id="KW-1185">Reference proteome</keyword>
<evidence type="ECO:0000256" key="1">
    <source>
        <dbReference type="ARBA" id="ARBA00022737"/>
    </source>
</evidence>
<keyword evidence="2 3" id="KW-0040">ANK repeat</keyword>
<dbReference type="PANTHER" id="PTHR24171:SF8">
    <property type="entry name" value="BRCA1-ASSOCIATED RING DOMAIN PROTEIN 1"/>
    <property type="match status" value="1"/>
</dbReference>
<dbReference type="GO" id="GO:0085020">
    <property type="term" value="P:protein K6-linked ubiquitination"/>
    <property type="evidence" value="ECO:0007669"/>
    <property type="project" value="TreeGrafter"/>
</dbReference>
<evidence type="ECO:0000313" key="5">
    <source>
        <dbReference type="Proteomes" id="UP000271426"/>
    </source>
</evidence>
<dbReference type="PROSITE" id="PS50088">
    <property type="entry name" value="ANK_REPEAT"/>
    <property type="match status" value="1"/>
</dbReference>
<dbReference type="EMBL" id="CP033898">
    <property type="protein sequence ID" value="AZA08754.1"/>
    <property type="molecule type" value="Genomic_DNA"/>
</dbReference>
<dbReference type="KEGG" id="cpso:CPPEL_03115"/>
<sequence length="140" mass="15073">MLAKLSRMLSSELPEDVQALANKLFQLARSGDPRNLAEYLDHGVDPNLKNHEGNSLLMLAAYSGNEEALEVLIQRGADVDALNDRGQSPLAGAIFKKEQGVVEKLIQAGADPALGQPNAIETARMFGQDELVQRLEGHGA</sequence>
<dbReference type="SUPFAM" id="SSF48403">
    <property type="entry name" value="Ankyrin repeat"/>
    <property type="match status" value="1"/>
</dbReference>
<dbReference type="InterPro" id="IPR002110">
    <property type="entry name" value="Ankyrin_rpt"/>
</dbReference>
<keyword evidence="1" id="KW-0677">Repeat</keyword>